<comment type="catalytic activity">
    <reaction evidence="11">
        <text>N(6)-decanoyl-L-lysyl-[protein] + NAD(+) + H2O = 2''-O-decanoyl-ADP-D-ribose + nicotinamide + L-lysyl-[protein]</text>
        <dbReference type="Rhea" id="RHEA:70631"/>
        <dbReference type="Rhea" id="RHEA-COMP:9752"/>
        <dbReference type="Rhea" id="RHEA-COMP:17932"/>
        <dbReference type="ChEBI" id="CHEBI:15377"/>
        <dbReference type="ChEBI" id="CHEBI:17154"/>
        <dbReference type="ChEBI" id="CHEBI:29969"/>
        <dbReference type="ChEBI" id="CHEBI:57540"/>
        <dbReference type="ChEBI" id="CHEBI:143222"/>
        <dbReference type="ChEBI" id="CHEBI:189688"/>
    </reaction>
    <physiologicalReaction direction="left-to-right" evidence="11">
        <dbReference type="Rhea" id="RHEA:70632"/>
    </physiologicalReaction>
</comment>
<keyword evidence="5 15" id="KW-0479">Metal-binding</keyword>
<feature type="active site" description="Proton acceptor" evidence="15">
    <location>
        <position position="190"/>
    </location>
</feature>
<keyword evidence="18" id="KW-1185">Reference proteome</keyword>
<dbReference type="InParanoid" id="A0A6P8ZNP1"/>
<dbReference type="KEGG" id="tpal:117646100"/>
<dbReference type="GO" id="GO:0070403">
    <property type="term" value="F:NAD+ binding"/>
    <property type="evidence" value="ECO:0007669"/>
    <property type="project" value="InterPro"/>
</dbReference>
<dbReference type="PANTHER" id="PTHR11085:SF1">
    <property type="entry name" value="NAD-DEPENDENT PROTEIN DEACETYLASE SIRTUIN-7"/>
    <property type="match status" value="1"/>
</dbReference>
<dbReference type="EC" id="2.3.1.286" evidence="2"/>
<feature type="binding site" evidence="15">
    <location>
        <position position="201"/>
    </location>
    <ligand>
        <name>Zn(2+)</name>
        <dbReference type="ChEBI" id="CHEBI:29105"/>
    </ligand>
</feature>
<evidence type="ECO:0000256" key="12">
    <source>
        <dbReference type="ARBA" id="ARBA00051105"/>
    </source>
</evidence>
<evidence type="ECO:0000256" key="5">
    <source>
        <dbReference type="ARBA" id="ARBA00022723"/>
    </source>
</evidence>
<evidence type="ECO:0000313" key="19">
    <source>
        <dbReference type="RefSeq" id="XP_034242694.1"/>
    </source>
</evidence>
<keyword evidence="6 15" id="KW-0862">Zinc</keyword>
<comment type="similarity">
    <text evidence="8">Belongs to the sirtuin family. Class IV subfamily.</text>
</comment>
<comment type="catalytic activity">
    <reaction evidence="12">
        <text>N(6)-succinyl-L-lysyl-[protein] + NAD(+) + H2O = 2''-O-succinyl-ADP-D-ribose + nicotinamide + L-lysyl-[protein]</text>
        <dbReference type="Rhea" id="RHEA:47668"/>
        <dbReference type="Rhea" id="RHEA-COMP:9752"/>
        <dbReference type="Rhea" id="RHEA-COMP:11877"/>
        <dbReference type="ChEBI" id="CHEBI:15377"/>
        <dbReference type="ChEBI" id="CHEBI:17154"/>
        <dbReference type="ChEBI" id="CHEBI:29969"/>
        <dbReference type="ChEBI" id="CHEBI:57540"/>
        <dbReference type="ChEBI" id="CHEBI:87830"/>
        <dbReference type="ChEBI" id="CHEBI:87832"/>
    </reaction>
    <physiologicalReaction direction="left-to-right" evidence="12">
        <dbReference type="Rhea" id="RHEA:47669"/>
    </physiologicalReaction>
</comment>
<dbReference type="GeneID" id="117646100"/>
<dbReference type="InterPro" id="IPR026590">
    <property type="entry name" value="Ssirtuin_cat_dom"/>
</dbReference>
<evidence type="ECO:0000256" key="10">
    <source>
        <dbReference type="ARBA" id="ARBA00043038"/>
    </source>
</evidence>
<dbReference type="GO" id="GO:0000785">
    <property type="term" value="C:chromatin"/>
    <property type="evidence" value="ECO:0007669"/>
    <property type="project" value="TreeGrafter"/>
</dbReference>
<keyword evidence="7" id="KW-0520">NAD</keyword>
<comment type="catalytic activity">
    <reaction evidence="13">
        <text>N(6)-propanoyl-L-lysyl-[protein] + NAD(+) + H2O = 3''-O-propanoyl-ADP-D-ribose + nicotinamide + L-lysyl-[protein]</text>
        <dbReference type="Rhea" id="RHEA:23500"/>
        <dbReference type="Rhea" id="RHEA-COMP:9752"/>
        <dbReference type="Rhea" id="RHEA-COMP:13758"/>
        <dbReference type="ChEBI" id="CHEBI:15377"/>
        <dbReference type="ChEBI" id="CHEBI:17154"/>
        <dbReference type="ChEBI" id="CHEBI:29969"/>
        <dbReference type="ChEBI" id="CHEBI:57540"/>
        <dbReference type="ChEBI" id="CHEBI:138019"/>
        <dbReference type="ChEBI" id="CHEBI:145015"/>
    </reaction>
    <physiologicalReaction direction="left-to-right" evidence="13">
        <dbReference type="Rhea" id="RHEA:23501"/>
    </physiologicalReaction>
</comment>
<feature type="region of interest" description="Disordered" evidence="16">
    <location>
        <begin position="876"/>
        <end position="908"/>
    </location>
</feature>
<proteinExistence type="inferred from homology"/>
<evidence type="ECO:0000256" key="9">
    <source>
        <dbReference type="ARBA" id="ARBA00041832"/>
    </source>
</evidence>
<dbReference type="InterPro" id="IPR050134">
    <property type="entry name" value="NAD-dep_sirtuin_deacylases"/>
</dbReference>
<dbReference type="PANTHER" id="PTHR11085">
    <property type="entry name" value="NAD-DEPENDENT PROTEIN DEACYLASE SIRTUIN-5, MITOCHONDRIAL-RELATED"/>
    <property type="match status" value="1"/>
</dbReference>
<dbReference type="GO" id="GO:0005634">
    <property type="term" value="C:nucleus"/>
    <property type="evidence" value="ECO:0007669"/>
    <property type="project" value="TreeGrafter"/>
</dbReference>
<feature type="binding site" evidence="15">
    <location>
        <position position="198"/>
    </location>
    <ligand>
        <name>Zn(2+)</name>
        <dbReference type="ChEBI" id="CHEBI:29105"/>
    </ligand>
</feature>
<dbReference type="FunFam" id="2.20.28.200:FF:000002">
    <property type="entry name" value="NAD-dependent deacetylase sirtuin-7"/>
    <property type="match status" value="1"/>
</dbReference>
<evidence type="ECO:0000256" key="2">
    <source>
        <dbReference type="ARBA" id="ARBA00012928"/>
    </source>
</evidence>
<accession>A0A6P8ZNP1</accession>
<dbReference type="RefSeq" id="XP_034242694.1">
    <property type="nucleotide sequence ID" value="XM_034386803.1"/>
</dbReference>
<evidence type="ECO:0000256" key="11">
    <source>
        <dbReference type="ARBA" id="ARBA00050237"/>
    </source>
</evidence>
<dbReference type="CTD" id="51547"/>
<feature type="binding site" evidence="15">
    <location>
        <position position="231"/>
    </location>
    <ligand>
        <name>Zn(2+)</name>
        <dbReference type="ChEBI" id="CHEBI:29105"/>
    </ligand>
</feature>
<dbReference type="InterPro" id="IPR003000">
    <property type="entry name" value="Sirtuin"/>
</dbReference>
<feature type="compositionally biased region" description="Acidic residues" evidence="16">
    <location>
        <begin position="735"/>
        <end position="751"/>
    </location>
</feature>
<evidence type="ECO:0000313" key="18">
    <source>
        <dbReference type="Proteomes" id="UP000515158"/>
    </source>
</evidence>
<feature type="compositionally biased region" description="Polar residues" evidence="16">
    <location>
        <begin position="631"/>
        <end position="642"/>
    </location>
</feature>
<dbReference type="PROSITE" id="PS50305">
    <property type="entry name" value="SIRTUIN"/>
    <property type="match status" value="1"/>
</dbReference>
<gene>
    <name evidence="19" type="primary">LOC117646100</name>
</gene>
<evidence type="ECO:0000256" key="7">
    <source>
        <dbReference type="ARBA" id="ARBA00023027"/>
    </source>
</evidence>
<evidence type="ECO:0000256" key="3">
    <source>
        <dbReference type="ARBA" id="ARBA00022553"/>
    </source>
</evidence>
<evidence type="ECO:0000259" key="17">
    <source>
        <dbReference type="PROSITE" id="PS50305"/>
    </source>
</evidence>
<evidence type="ECO:0000256" key="15">
    <source>
        <dbReference type="PROSITE-ProRule" id="PRU00236"/>
    </source>
</evidence>
<dbReference type="InterPro" id="IPR029035">
    <property type="entry name" value="DHS-like_NAD/FAD-binding_dom"/>
</dbReference>
<feature type="domain" description="Deacetylase sirtuin-type" evidence="17">
    <location>
        <begin position="85"/>
        <end position="332"/>
    </location>
</feature>
<dbReference type="GO" id="GO:0035861">
    <property type="term" value="C:site of double-strand break"/>
    <property type="evidence" value="ECO:0007669"/>
    <property type="project" value="UniProtKB-ARBA"/>
</dbReference>
<dbReference type="GO" id="GO:0046872">
    <property type="term" value="F:metal ion binding"/>
    <property type="evidence" value="ECO:0007669"/>
    <property type="project" value="UniProtKB-KW"/>
</dbReference>
<evidence type="ECO:0000256" key="8">
    <source>
        <dbReference type="ARBA" id="ARBA00038170"/>
    </source>
</evidence>
<dbReference type="GO" id="GO:0140861">
    <property type="term" value="P:DNA repair-dependent chromatin remodeling"/>
    <property type="evidence" value="ECO:0007669"/>
    <property type="project" value="UniProtKB-ARBA"/>
</dbReference>
<dbReference type="Pfam" id="PF02146">
    <property type="entry name" value="SIR2"/>
    <property type="match status" value="1"/>
</dbReference>
<dbReference type="AlphaFoldDB" id="A0A6P8ZNP1"/>
<dbReference type="GO" id="GO:0097372">
    <property type="term" value="F:histone H3K18 deacetylase activity, NAD-dependent"/>
    <property type="evidence" value="ECO:0007669"/>
    <property type="project" value="TreeGrafter"/>
</dbReference>
<protein>
    <recommendedName>
        <fullName evidence="2">protein acetyllysine N-acetyltransferase</fullName>
        <ecNumber evidence="2">2.3.1.286</ecNumber>
    </recommendedName>
    <alternativeName>
        <fullName evidence="10">Regulatory protein SIR2 homolog 7</fullName>
    </alternativeName>
    <alternativeName>
        <fullName evidence="9">SIR2-like protein 7</fullName>
    </alternativeName>
</protein>
<sequence>MDDEREMGRTASRRKTASNLTFCVKKEKDGKYRKVYSALQKKEDDLTEEEQQLILNNVDLVKKARESLRKREEVKARSEEVEDPDDILIPKCTELAAALRNSRHLVVYTGAGISTAAKIPDYRGSNGIWTLLQQGKDIGKHDLSQAEPTLTHMALFELYSRGILKYVVSQNCDGLHLRSGLPRSALSEVHGNMHLEVCQMCRPSTQYWRMFDVTENTGRFTHRTMRRCHLCHSALIDTIVHFGERGNLPWPLNWPAANKAADNADTILCIGSSLKVLKKYPWLFGMDKPVRKRPKLYIINLQWTPKDDHAVLKINGRCDRVMQEVMKLMSLQIPEYSRLRDPIFCHATHLHPDELHTTSQRELDSLFKKEETNLEEENGVLKQNLKRNNSGYDADCPTKVRKMDCDSDVLTDVKKEFLNVMGNDDPRFSAFSKFMHDENDALINLSKSRSSVSENSSALKIAEGHMSGRSKFVLKDKEVKQEALDEDQFPVHNQSSLLGGELLTSCSQKEEVVDQTNICEDVKNSGVSSVHSKDDCASTLNIEKKVEEVRLSILSSGLNSSGSMNSDAVVCSKVNVENITADISSIDGKENVAVCVSKGSAIESTKALKKVECEKTADIVIDSEKTQNIGSNTIQSTKNDNLLDNFGSLKGQKHNGKGNSEGTEDEVVVLKMLQLEHNYSKSSDDSNDSKNSDSKDSKQQLKGETKDPKKDFNSGSSETRRTLRRTSKDAVNYIEPDEEDLDDDEDDESEESDKQSACSSSRVKAKQSVKKQELKNDKLSKAEARDVGNNTGRAKKLTESSSSSSKHSKPSPPLKNKKLTKADFEMRVELKSRACSFCSCYYMSKTCLFYPSLDFRPRQFEGCICECCDYSSESEDAEEEGSNGETNEGKGDSTDNADECTSKSSIINPGWYGKGCRKRIIRKRK</sequence>
<dbReference type="FunFam" id="3.40.50.1220:FF:000038">
    <property type="entry name" value="NAD-dependent protein deacetylase sirtuin-6 isoform X2"/>
    <property type="match status" value="1"/>
</dbReference>
<comment type="cofactor">
    <cofactor evidence="1">
        <name>Zn(2+)</name>
        <dbReference type="ChEBI" id="CHEBI:29105"/>
    </cofactor>
</comment>
<feature type="region of interest" description="Disordered" evidence="16">
    <location>
        <begin position="679"/>
        <end position="818"/>
    </location>
</feature>
<dbReference type="Gene3D" id="3.40.50.1220">
    <property type="entry name" value="TPP-binding domain"/>
    <property type="match status" value="1"/>
</dbReference>
<keyword evidence="4" id="KW-0808">Transferase</keyword>
<evidence type="ECO:0000256" key="13">
    <source>
        <dbReference type="ARBA" id="ARBA00051399"/>
    </source>
</evidence>
<evidence type="ECO:0000256" key="6">
    <source>
        <dbReference type="ARBA" id="ARBA00022833"/>
    </source>
</evidence>
<evidence type="ECO:0000256" key="4">
    <source>
        <dbReference type="ARBA" id="ARBA00022679"/>
    </source>
</evidence>
<dbReference type="Proteomes" id="UP000515158">
    <property type="component" value="Unplaced"/>
</dbReference>
<evidence type="ECO:0000256" key="1">
    <source>
        <dbReference type="ARBA" id="ARBA00001947"/>
    </source>
</evidence>
<feature type="compositionally biased region" description="Basic and acidic residues" evidence="16">
    <location>
        <begin position="679"/>
        <end position="712"/>
    </location>
</feature>
<dbReference type="OrthoDB" id="2919105at2759"/>
<evidence type="ECO:0000256" key="16">
    <source>
        <dbReference type="SAM" id="MobiDB-lite"/>
    </source>
</evidence>
<evidence type="ECO:0000256" key="14">
    <source>
        <dbReference type="ARBA" id="ARBA00052763"/>
    </source>
</evidence>
<feature type="binding site" evidence="15">
    <location>
        <position position="228"/>
    </location>
    <ligand>
        <name>Zn(2+)</name>
        <dbReference type="ChEBI" id="CHEBI:29105"/>
    </ligand>
</feature>
<feature type="compositionally biased region" description="Basic and acidic residues" evidence="16">
    <location>
        <begin position="770"/>
        <end position="786"/>
    </location>
</feature>
<name>A0A6P8ZNP1_THRPL</name>
<dbReference type="SUPFAM" id="SSF52467">
    <property type="entry name" value="DHS-like NAD/FAD-binding domain"/>
    <property type="match status" value="1"/>
</dbReference>
<comment type="catalytic activity">
    <reaction evidence="14">
        <text>N(6)-glutaryl-L-lysyl-[protein] + NAD(+) + H2O = 2''-O-glutaryl-ADP-D-ribose + nicotinamide + L-lysyl-[protein]</text>
        <dbReference type="Rhea" id="RHEA:47664"/>
        <dbReference type="Rhea" id="RHEA-COMP:9752"/>
        <dbReference type="Rhea" id="RHEA-COMP:11875"/>
        <dbReference type="ChEBI" id="CHEBI:15377"/>
        <dbReference type="ChEBI" id="CHEBI:17154"/>
        <dbReference type="ChEBI" id="CHEBI:29969"/>
        <dbReference type="ChEBI" id="CHEBI:57540"/>
        <dbReference type="ChEBI" id="CHEBI:87828"/>
        <dbReference type="ChEBI" id="CHEBI:87829"/>
    </reaction>
    <physiologicalReaction direction="left-to-right" evidence="14">
        <dbReference type="Rhea" id="RHEA:47665"/>
    </physiologicalReaction>
</comment>
<keyword evidence="3" id="KW-0597">Phosphoprotein</keyword>
<feature type="region of interest" description="Disordered" evidence="16">
    <location>
        <begin position="631"/>
        <end position="664"/>
    </location>
</feature>
<dbReference type="Gene3D" id="2.20.28.200">
    <property type="match status" value="1"/>
</dbReference>
<reference evidence="19" key="1">
    <citation type="submission" date="2025-08" db="UniProtKB">
        <authorList>
            <consortium name="RefSeq"/>
        </authorList>
    </citation>
    <scope>IDENTIFICATION</scope>
    <source>
        <tissue evidence="19">Total insect</tissue>
    </source>
</reference>
<dbReference type="GO" id="GO:0010468">
    <property type="term" value="P:regulation of gene expression"/>
    <property type="evidence" value="ECO:0007669"/>
    <property type="project" value="UniProtKB-ARBA"/>
</dbReference>
<organism evidence="19">
    <name type="scientific">Thrips palmi</name>
    <name type="common">Melon thrips</name>
    <dbReference type="NCBI Taxonomy" id="161013"/>
    <lineage>
        <taxon>Eukaryota</taxon>
        <taxon>Metazoa</taxon>
        <taxon>Ecdysozoa</taxon>
        <taxon>Arthropoda</taxon>
        <taxon>Hexapoda</taxon>
        <taxon>Insecta</taxon>
        <taxon>Pterygota</taxon>
        <taxon>Neoptera</taxon>
        <taxon>Paraneoptera</taxon>
        <taxon>Thysanoptera</taxon>
        <taxon>Terebrantia</taxon>
        <taxon>Thripoidea</taxon>
        <taxon>Thripidae</taxon>
        <taxon>Thrips</taxon>
    </lineage>
</organism>